<dbReference type="EMBL" id="CP009211">
    <property type="protein sequence ID" value="AIJ32683.1"/>
    <property type="molecule type" value="Genomic_DNA"/>
</dbReference>
<name>A0A076NH36_9CORY</name>
<dbReference type="Proteomes" id="UP000215374">
    <property type="component" value="Chromosome 1"/>
</dbReference>
<accession>A0A076NH36</accession>
<dbReference type="RefSeq" id="WP_038587898.1">
    <property type="nucleotide sequence ID" value="NZ_CP009211.1"/>
</dbReference>
<dbReference type="AlphaFoldDB" id="A0A076NH36"/>
<feature type="transmembrane region" description="Helical" evidence="1">
    <location>
        <begin position="12"/>
        <end position="37"/>
    </location>
</feature>
<feature type="domain" description="Putative Flp pilus-assembly TadG-like N-terminal" evidence="2">
    <location>
        <begin position="12"/>
        <end position="59"/>
    </location>
</feature>
<reference evidence="4 6" key="2">
    <citation type="submission" date="2017-06" db="EMBL/GenBank/DDBJ databases">
        <authorList>
            <consortium name="Pathogen Informatics"/>
        </authorList>
    </citation>
    <scope>NUCLEOTIDE SEQUENCE [LARGE SCALE GENOMIC DNA]</scope>
    <source>
        <strain evidence="4 6">NCTC13015</strain>
    </source>
</reference>
<organism evidence="3 5">
    <name type="scientific">Corynebacterium imitans</name>
    <dbReference type="NCBI Taxonomy" id="156978"/>
    <lineage>
        <taxon>Bacteria</taxon>
        <taxon>Bacillati</taxon>
        <taxon>Actinomycetota</taxon>
        <taxon>Actinomycetes</taxon>
        <taxon>Mycobacteriales</taxon>
        <taxon>Corynebacteriaceae</taxon>
        <taxon>Corynebacterium</taxon>
    </lineage>
</organism>
<dbReference type="Proteomes" id="UP000028780">
    <property type="component" value="Chromosome"/>
</dbReference>
<evidence type="ECO:0000313" key="5">
    <source>
        <dbReference type="Proteomes" id="UP000028780"/>
    </source>
</evidence>
<dbReference type="NCBIfam" id="TIGR03816">
    <property type="entry name" value="tadE_like_DECH"/>
    <property type="match status" value="1"/>
</dbReference>
<evidence type="ECO:0000313" key="6">
    <source>
        <dbReference type="Proteomes" id="UP000215374"/>
    </source>
</evidence>
<dbReference type="eggNOG" id="ENOG5033B4F">
    <property type="taxonomic scope" value="Bacteria"/>
</dbReference>
<keyword evidence="1" id="KW-1133">Transmembrane helix</keyword>
<dbReference type="KEGG" id="cii:CIMIT_01015"/>
<dbReference type="Pfam" id="PF13400">
    <property type="entry name" value="Tad"/>
    <property type="match status" value="1"/>
</dbReference>
<evidence type="ECO:0000259" key="2">
    <source>
        <dbReference type="Pfam" id="PF13400"/>
    </source>
</evidence>
<reference evidence="3 5" key="1">
    <citation type="submission" date="2014-08" db="EMBL/GenBank/DDBJ databases">
        <title>Complete genome sequence of Corynebacterium imitans DSM 44264, isolated from a five-month-old boy with suspected pharyngeal diphtheria.</title>
        <authorList>
            <person name="Mollmann S."/>
            <person name="Albersmeier A."/>
            <person name="Ruckert C."/>
            <person name="Tauch A."/>
        </authorList>
    </citation>
    <scope>NUCLEOTIDE SEQUENCE [LARGE SCALE GENOMIC DNA]</scope>
    <source>
        <strain evidence="3 5">DSM 44264</strain>
    </source>
</reference>
<keyword evidence="1" id="KW-0472">Membrane</keyword>
<evidence type="ECO:0000313" key="4">
    <source>
        <dbReference type="EMBL" id="SNV55829.1"/>
    </source>
</evidence>
<keyword evidence="5" id="KW-1185">Reference proteome</keyword>
<sequence length="113" mass="11086">MKIPRSIADESGSATVVAVGIITAVVVLALAVIAIGARAADQHRVRTAADLAAVAGATALYTGGSACVVAEETARLNDAAAQACDIDSGDVTVEVSIAGARATAKAGPIEEGR</sequence>
<dbReference type="HOGENOM" id="CLU_104210_4_0_11"/>
<protein>
    <submittedName>
        <fullName evidence="4">Putative secreted protein</fullName>
    </submittedName>
</protein>
<gene>
    <name evidence="3" type="ORF">CIMIT_01015</name>
    <name evidence="4" type="ORF">SAMEA4535761_00269</name>
</gene>
<evidence type="ECO:0000256" key="1">
    <source>
        <dbReference type="SAM" id="Phobius"/>
    </source>
</evidence>
<dbReference type="STRING" id="156978.CIMIT_01015"/>
<evidence type="ECO:0000313" key="3">
    <source>
        <dbReference type="EMBL" id="AIJ32683.1"/>
    </source>
</evidence>
<proteinExistence type="predicted"/>
<dbReference type="InterPro" id="IPR021202">
    <property type="entry name" value="Rv3654c-like"/>
</dbReference>
<dbReference type="InterPro" id="IPR028087">
    <property type="entry name" value="Tad_N"/>
</dbReference>
<keyword evidence="1" id="KW-0812">Transmembrane</keyword>
<dbReference type="EMBL" id="LT906467">
    <property type="protein sequence ID" value="SNV55829.1"/>
    <property type="molecule type" value="Genomic_DNA"/>
</dbReference>